<evidence type="ECO:0000256" key="2">
    <source>
        <dbReference type="ARBA" id="ARBA00023125"/>
    </source>
</evidence>
<dbReference type="NCBIfam" id="NF010349">
    <property type="entry name" value="PRK13777.1"/>
    <property type="match status" value="1"/>
</dbReference>
<dbReference type="GO" id="GO:0003677">
    <property type="term" value="F:DNA binding"/>
    <property type="evidence" value="ECO:0007669"/>
    <property type="project" value="UniProtKB-KW"/>
</dbReference>
<evidence type="ECO:0000256" key="1">
    <source>
        <dbReference type="ARBA" id="ARBA00023015"/>
    </source>
</evidence>
<dbReference type="AlphaFoldDB" id="A0A556PNQ9"/>
<dbReference type="PANTHER" id="PTHR33164">
    <property type="entry name" value="TRANSCRIPTIONAL REGULATOR, MARR FAMILY"/>
    <property type="match status" value="1"/>
</dbReference>
<reference evidence="5 6" key="1">
    <citation type="submission" date="2019-07" db="EMBL/GenBank/DDBJ databases">
        <title>Allobacillus sp. nov. SKP isolated from shrimp paste of Euphausiacea.</title>
        <authorList>
            <person name="Kanchanasin P."/>
            <person name="Tanasupawat S."/>
            <person name="Shi W."/>
            <person name="Wu L."/>
            <person name="Ma J."/>
        </authorList>
    </citation>
    <scope>NUCLEOTIDE SEQUENCE [LARGE SCALE GENOMIC DNA]</scope>
    <source>
        <strain evidence="5 6">SKP4-8</strain>
    </source>
</reference>
<dbReference type="InterPro" id="IPR000835">
    <property type="entry name" value="HTH_MarR-typ"/>
</dbReference>
<dbReference type="InterPro" id="IPR039422">
    <property type="entry name" value="MarR/SlyA-like"/>
</dbReference>
<dbReference type="Pfam" id="PF01047">
    <property type="entry name" value="MarR"/>
    <property type="match status" value="1"/>
</dbReference>
<comment type="caution">
    <text evidence="5">The sequence shown here is derived from an EMBL/GenBank/DDBJ whole genome shotgun (WGS) entry which is preliminary data.</text>
</comment>
<evidence type="ECO:0000256" key="3">
    <source>
        <dbReference type="ARBA" id="ARBA00023163"/>
    </source>
</evidence>
<evidence type="ECO:0000313" key="5">
    <source>
        <dbReference type="EMBL" id="TSJ66025.1"/>
    </source>
</evidence>
<dbReference type="PANTHER" id="PTHR33164:SF58">
    <property type="entry name" value="DNA-BINDING TRANSCRIPTIONAL REPRESSOR SCOC"/>
    <property type="match status" value="1"/>
</dbReference>
<dbReference type="GO" id="GO:0003700">
    <property type="term" value="F:DNA-binding transcription factor activity"/>
    <property type="evidence" value="ECO:0007669"/>
    <property type="project" value="InterPro"/>
</dbReference>
<keyword evidence="6" id="KW-1185">Reference proteome</keyword>
<dbReference type="Gene3D" id="1.10.10.10">
    <property type="entry name" value="Winged helix-like DNA-binding domain superfamily/Winged helix DNA-binding domain"/>
    <property type="match status" value="1"/>
</dbReference>
<name>A0A556PNQ9_9BACI</name>
<protein>
    <submittedName>
        <fullName evidence="5">HTH-type transcriptional regulator Hpr</fullName>
    </submittedName>
</protein>
<keyword evidence="2" id="KW-0238">DNA-binding</keyword>
<dbReference type="OrthoDB" id="2393954at2"/>
<feature type="domain" description="HTH marR-type" evidence="4">
    <location>
        <begin position="11"/>
        <end position="155"/>
    </location>
</feature>
<dbReference type="PROSITE" id="PS50995">
    <property type="entry name" value="HTH_MARR_2"/>
    <property type="match status" value="1"/>
</dbReference>
<evidence type="ECO:0000313" key="6">
    <source>
        <dbReference type="Proteomes" id="UP000316425"/>
    </source>
</evidence>
<accession>A0A556PNQ9</accession>
<dbReference type="PROSITE" id="PS01117">
    <property type="entry name" value="HTH_MARR_1"/>
    <property type="match status" value="1"/>
</dbReference>
<sequence length="173" mass="20204">MKNESYSLQESLIYAHKMAQLTKAIWKRVEKDWQEWIKPYNLNINEHHILLIAYHLDGVSISEVSKLGIMHVSTAFNFSKKLETRGLVRLSKKVNDKRSTYVELTDEGRELFIETMQEMDPEKNSIVSASLSLRSEGGNFPEFEELETIVEELYGADYIDILNRSLSRVKRKY</sequence>
<keyword evidence="1" id="KW-0805">Transcription regulation</keyword>
<keyword evidence="3" id="KW-0804">Transcription</keyword>
<dbReference type="GO" id="GO:0006950">
    <property type="term" value="P:response to stress"/>
    <property type="evidence" value="ECO:0007669"/>
    <property type="project" value="TreeGrafter"/>
</dbReference>
<dbReference type="InterPro" id="IPR036388">
    <property type="entry name" value="WH-like_DNA-bd_sf"/>
</dbReference>
<dbReference type="Proteomes" id="UP000316425">
    <property type="component" value="Unassembled WGS sequence"/>
</dbReference>
<gene>
    <name evidence="5" type="ORF">FPQ13_05520</name>
</gene>
<proteinExistence type="predicted"/>
<evidence type="ECO:0000259" key="4">
    <source>
        <dbReference type="PROSITE" id="PS50995"/>
    </source>
</evidence>
<organism evidence="5 6">
    <name type="scientific">Allobacillus salarius</name>
    <dbReference type="NCBI Taxonomy" id="1955272"/>
    <lineage>
        <taxon>Bacteria</taxon>
        <taxon>Bacillati</taxon>
        <taxon>Bacillota</taxon>
        <taxon>Bacilli</taxon>
        <taxon>Bacillales</taxon>
        <taxon>Bacillaceae</taxon>
        <taxon>Allobacillus</taxon>
    </lineage>
</organism>
<dbReference type="InterPro" id="IPR036390">
    <property type="entry name" value="WH_DNA-bd_sf"/>
</dbReference>
<dbReference type="EMBL" id="VMHE01000006">
    <property type="protein sequence ID" value="TSJ66025.1"/>
    <property type="molecule type" value="Genomic_DNA"/>
</dbReference>
<dbReference type="InterPro" id="IPR023187">
    <property type="entry name" value="Tscrpt_reg_MarR-type_CS"/>
</dbReference>
<dbReference type="SMART" id="SM00347">
    <property type="entry name" value="HTH_MARR"/>
    <property type="match status" value="1"/>
</dbReference>
<dbReference type="SUPFAM" id="SSF46785">
    <property type="entry name" value="Winged helix' DNA-binding domain"/>
    <property type="match status" value="1"/>
</dbReference>